<dbReference type="EMBL" id="BK015835">
    <property type="protein sequence ID" value="DAE27357.1"/>
    <property type="molecule type" value="Genomic_DNA"/>
</dbReference>
<organism evidence="1">
    <name type="scientific">virus sp. ct8MV80</name>
    <dbReference type="NCBI Taxonomy" id="2826793"/>
    <lineage>
        <taxon>Viruses</taxon>
    </lineage>
</organism>
<reference evidence="1" key="1">
    <citation type="journal article" date="2021" name="Proc. Natl. Acad. Sci. U.S.A.">
        <title>A Catalog of Tens of Thousands of Viruses from Human Metagenomes Reveals Hidden Associations with Chronic Diseases.</title>
        <authorList>
            <person name="Tisza M.J."/>
            <person name="Buck C.B."/>
        </authorList>
    </citation>
    <scope>NUCLEOTIDE SEQUENCE</scope>
    <source>
        <strain evidence="1">Ct8MV80</strain>
    </source>
</reference>
<sequence>MHLEISLLGIKHGLKKRLKKSVKSMYQLMTLM</sequence>
<proteinExistence type="predicted"/>
<accession>A0A8S5R8K1</accession>
<name>A0A8S5R8K1_9VIRU</name>
<evidence type="ECO:0000313" key="1">
    <source>
        <dbReference type="EMBL" id="DAE27357.1"/>
    </source>
</evidence>
<protein>
    <submittedName>
        <fullName evidence="1">Uncharacterized protein</fullName>
    </submittedName>
</protein>